<reference evidence="3" key="1">
    <citation type="journal article" date="2014" name="Int. J. Syst. Evol. Microbiol.">
        <title>Complete genome sequence of Corynebacterium casei LMG S-19264T (=DSM 44701T), isolated from a smear-ripened cheese.</title>
        <authorList>
            <consortium name="US DOE Joint Genome Institute (JGI-PGF)"/>
            <person name="Walter F."/>
            <person name="Albersmeier A."/>
            <person name="Kalinowski J."/>
            <person name="Ruckert C."/>
        </authorList>
    </citation>
    <scope>NUCLEOTIDE SEQUENCE</scope>
    <source>
        <strain evidence="3">VKM Ac-1940</strain>
    </source>
</reference>
<feature type="transmembrane region" description="Helical" evidence="2">
    <location>
        <begin position="59"/>
        <end position="79"/>
    </location>
</feature>
<evidence type="ECO:0000256" key="2">
    <source>
        <dbReference type="SAM" id="Phobius"/>
    </source>
</evidence>
<organism evidence="3 4">
    <name type="scientific">Microbacterium dextranolyticum</name>
    <dbReference type="NCBI Taxonomy" id="36806"/>
    <lineage>
        <taxon>Bacteria</taxon>
        <taxon>Bacillati</taxon>
        <taxon>Actinomycetota</taxon>
        <taxon>Actinomycetes</taxon>
        <taxon>Micrococcales</taxon>
        <taxon>Microbacteriaceae</taxon>
        <taxon>Microbacterium</taxon>
    </lineage>
</organism>
<feature type="compositionally biased region" description="Low complexity" evidence="1">
    <location>
        <begin position="27"/>
        <end position="49"/>
    </location>
</feature>
<comment type="caution">
    <text evidence="3">The sequence shown here is derived from an EMBL/GenBank/DDBJ whole genome shotgun (WGS) entry which is preliminary data.</text>
</comment>
<keyword evidence="2" id="KW-1133">Transmembrane helix</keyword>
<protein>
    <submittedName>
        <fullName evidence="3">Uncharacterized protein</fullName>
    </submittedName>
</protein>
<keyword evidence="4" id="KW-1185">Reference proteome</keyword>
<gene>
    <name evidence="3" type="ORF">GCM10017591_10300</name>
</gene>
<keyword evidence="2" id="KW-0812">Transmembrane</keyword>
<accession>A0A9W6M5X0</accession>
<evidence type="ECO:0000313" key="3">
    <source>
        <dbReference type="EMBL" id="GLJ94968.1"/>
    </source>
</evidence>
<feature type="transmembrane region" description="Helical" evidence="2">
    <location>
        <begin position="99"/>
        <end position="121"/>
    </location>
</feature>
<dbReference type="EMBL" id="BSER01000007">
    <property type="protein sequence ID" value="GLJ94968.1"/>
    <property type="molecule type" value="Genomic_DNA"/>
</dbReference>
<feature type="compositionally biased region" description="Polar residues" evidence="1">
    <location>
        <begin position="1"/>
        <end position="12"/>
    </location>
</feature>
<dbReference type="AlphaFoldDB" id="A0A9W6M5X0"/>
<reference evidence="3" key="2">
    <citation type="submission" date="2023-01" db="EMBL/GenBank/DDBJ databases">
        <authorList>
            <person name="Sun Q."/>
            <person name="Evtushenko L."/>
        </authorList>
    </citation>
    <scope>NUCLEOTIDE SEQUENCE</scope>
    <source>
        <strain evidence="3">VKM Ac-1940</strain>
    </source>
</reference>
<proteinExistence type="predicted"/>
<feature type="region of interest" description="Disordered" evidence="1">
    <location>
        <begin position="1"/>
        <end position="49"/>
    </location>
</feature>
<evidence type="ECO:0000313" key="4">
    <source>
        <dbReference type="Proteomes" id="UP001142291"/>
    </source>
</evidence>
<name>A0A9W6M5X0_9MICO</name>
<dbReference type="Proteomes" id="UP001142291">
    <property type="component" value="Unassembled WGS sequence"/>
</dbReference>
<evidence type="ECO:0000256" key="1">
    <source>
        <dbReference type="SAM" id="MobiDB-lite"/>
    </source>
</evidence>
<keyword evidence="2" id="KW-0472">Membrane</keyword>
<dbReference type="RefSeq" id="WP_204964427.1">
    <property type="nucleotide sequence ID" value="NZ_BAAAUR010000004.1"/>
</dbReference>
<sequence>MSTDDATRTTTVLPLADPTVPGGADIDAAASVPDNAPAADASGDAPAPAAPLGAPRVRWAGIVWGLVLAGVASAAVWMTSSPAGVDGLVDTARGVTPGMLVAVAPLTLGGLVLVTGLVGLLRRAQRRSIRRNGQSA</sequence>